<dbReference type="SUPFAM" id="SSF56935">
    <property type="entry name" value="Porins"/>
    <property type="match status" value="1"/>
</dbReference>
<protein>
    <submittedName>
        <fullName evidence="3">Outer membrane protein OmpU</fullName>
    </submittedName>
</protein>
<dbReference type="Pfam" id="PF13609">
    <property type="entry name" value="Porin_4"/>
    <property type="match status" value="1"/>
</dbReference>
<dbReference type="RefSeq" id="WP_089884652.1">
    <property type="nucleotide sequence ID" value="NZ_FNPF01000015.1"/>
</dbReference>
<sequence length="326" mass="34000">MKSILFATSVLVASAGMASAQYVDVAGSAEVGIVGGERYGTPSSGGVDQIFTDIEVVFTMTGQTDNGLSYGASVDLDEGDDSFDGTDDDGATWFLVYGDYRLDVGDTDGAFDAAVAETSLVGTINDTEEHLGYSGNSALDGIYDGQIARLSRSAGSVAGHVSVEVDDMGESSPVYGVGFTYDRRIAGVDVRVGVGHQRTVVDADDYGFDDGLHTVAGASVSTSHENGLRTVASYVEYDQANWSKTMKHSAIGVGYTRDALSVAANYGIYNDFDGVDGPTSRGYAFAVNYDLGGGLVAQAGFSESDLKVDGFEHEGDNYSLGVAMAF</sequence>
<dbReference type="InterPro" id="IPR033900">
    <property type="entry name" value="Gram_neg_porin_domain"/>
</dbReference>
<dbReference type="InterPro" id="IPR023614">
    <property type="entry name" value="Porin_dom_sf"/>
</dbReference>
<dbReference type="EMBL" id="FNPF01000015">
    <property type="protein sequence ID" value="SDY69805.1"/>
    <property type="molecule type" value="Genomic_DNA"/>
</dbReference>
<keyword evidence="4" id="KW-1185">Reference proteome</keyword>
<accession>A0A1H3M190</accession>
<reference evidence="3 4" key="1">
    <citation type="submission" date="2016-10" db="EMBL/GenBank/DDBJ databases">
        <authorList>
            <person name="de Groot N.N."/>
        </authorList>
    </citation>
    <scope>NUCLEOTIDE SEQUENCE [LARGE SCALE GENOMIC DNA]</scope>
    <source>
        <strain evidence="3 4">DSM 26880</strain>
    </source>
</reference>
<dbReference type="STRING" id="321339.SAMN05444340_11518"/>
<name>A0A1H3M190_9RHOB</name>
<feature type="chain" id="PRO_5011490545" evidence="1">
    <location>
        <begin position="21"/>
        <end position="326"/>
    </location>
</feature>
<dbReference type="OrthoDB" id="7326315at2"/>
<evidence type="ECO:0000256" key="1">
    <source>
        <dbReference type="SAM" id="SignalP"/>
    </source>
</evidence>
<dbReference type="GO" id="GO:0016020">
    <property type="term" value="C:membrane"/>
    <property type="evidence" value="ECO:0007669"/>
    <property type="project" value="InterPro"/>
</dbReference>
<proteinExistence type="predicted"/>
<evidence type="ECO:0000313" key="4">
    <source>
        <dbReference type="Proteomes" id="UP000199286"/>
    </source>
</evidence>
<dbReference type="GO" id="GO:0015288">
    <property type="term" value="F:porin activity"/>
    <property type="evidence" value="ECO:0007669"/>
    <property type="project" value="InterPro"/>
</dbReference>
<feature type="signal peptide" evidence="1">
    <location>
        <begin position="1"/>
        <end position="20"/>
    </location>
</feature>
<organism evidence="3 4">
    <name type="scientific">Citreimonas salinaria</name>
    <dbReference type="NCBI Taxonomy" id="321339"/>
    <lineage>
        <taxon>Bacteria</taxon>
        <taxon>Pseudomonadati</taxon>
        <taxon>Pseudomonadota</taxon>
        <taxon>Alphaproteobacteria</taxon>
        <taxon>Rhodobacterales</taxon>
        <taxon>Roseobacteraceae</taxon>
        <taxon>Citreimonas</taxon>
    </lineage>
</organism>
<evidence type="ECO:0000313" key="3">
    <source>
        <dbReference type="EMBL" id="SDY69805.1"/>
    </source>
</evidence>
<dbReference type="Proteomes" id="UP000199286">
    <property type="component" value="Unassembled WGS sequence"/>
</dbReference>
<dbReference type="AlphaFoldDB" id="A0A1H3M190"/>
<keyword evidence="1" id="KW-0732">Signal</keyword>
<feature type="domain" description="Porin" evidence="2">
    <location>
        <begin position="7"/>
        <end position="306"/>
    </location>
</feature>
<dbReference type="Gene3D" id="2.40.160.10">
    <property type="entry name" value="Porin"/>
    <property type="match status" value="1"/>
</dbReference>
<evidence type="ECO:0000259" key="2">
    <source>
        <dbReference type="Pfam" id="PF13609"/>
    </source>
</evidence>
<gene>
    <name evidence="3" type="ORF">SAMN05444340_11518</name>
</gene>